<feature type="region of interest" description="Disordered" evidence="1">
    <location>
        <begin position="579"/>
        <end position="624"/>
    </location>
</feature>
<evidence type="ECO:0000313" key="5">
    <source>
        <dbReference type="Proteomes" id="UP000298138"/>
    </source>
</evidence>
<dbReference type="OrthoDB" id="9983241at2759"/>
<feature type="signal peptide" evidence="3">
    <location>
        <begin position="1"/>
        <end position="34"/>
    </location>
</feature>
<organism evidence="4 5">
    <name type="scientific">Ascodesmis nigricans</name>
    <dbReference type="NCBI Taxonomy" id="341454"/>
    <lineage>
        <taxon>Eukaryota</taxon>
        <taxon>Fungi</taxon>
        <taxon>Dikarya</taxon>
        <taxon>Ascomycota</taxon>
        <taxon>Pezizomycotina</taxon>
        <taxon>Pezizomycetes</taxon>
        <taxon>Pezizales</taxon>
        <taxon>Ascodesmidaceae</taxon>
        <taxon>Ascodesmis</taxon>
    </lineage>
</organism>
<protein>
    <submittedName>
        <fullName evidence="4">Uncharacterized protein</fullName>
    </submittedName>
</protein>
<reference evidence="4 5" key="1">
    <citation type="submission" date="2019-04" db="EMBL/GenBank/DDBJ databases">
        <title>Comparative genomics and transcriptomics to analyze fruiting body development in filamentous ascomycetes.</title>
        <authorList>
            <consortium name="DOE Joint Genome Institute"/>
            <person name="Lutkenhaus R."/>
            <person name="Traeger S."/>
            <person name="Breuer J."/>
            <person name="Kuo A."/>
            <person name="Lipzen A."/>
            <person name="Pangilinan J."/>
            <person name="Dilworth D."/>
            <person name="Sandor L."/>
            <person name="Poggeler S."/>
            <person name="Barry K."/>
            <person name="Grigoriev I.V."/>
            <person name="Nowrousian M."/>
        </authorList>
    </citation>
    <scope>NUCLEOTIDE SEQUENCE [LARGE SCALE GENOMIC DNA]</scope>
    <source>
        <strain evidence="4 5">CBS 389.68</strain>
    </source>
</reference>
<feature type="compositionally biased region" description="Basic and acidic residues" evidence="1">
    <location>
        <begin position="612"/>
        <end position="624"/>
    </location>
</feature>
<keyword evidence="5" id="KW-1185">Reference proteome</keyword>
<keyword evidence="3" id="KW-0732">Signal</keyword>
<dbReference type="Proteomes" id="UP000298138">
    <property type="component" value="Unassembled WGS sequence"/>
</dbReference>
<feature type="region of interest" description="Disordered" evidence="1">
    <location>
        <begin position="425"/>
        <end position="462"/>
    </location>
</feature>
<feature type="chain" id="PRO_5020733651" evidence="3">
    <location>
        <begin position="35"/>
        <end position="624"/>
    </location>
</feature>
<feature type="compositionally biased region" description="Basic and acidic residues" evidence="1">
    <location>
        <begin position="451"/>
        <end position="461"/>
    </location>
</feature>
<keyword evidence="2" id="KW-0812">Transmembrane</keyword>
<evidence type="ECO:0000256" key="1">
    <source>
        <dbReference type="SAM" id="MobiDB-lite"/>
    </source>
</evidence>
<sequence>MFSSSSFSSPSCSRALIFITAFLYLATAPLDVAAQEKGERNASKYGLMGGQYSKVIEKLDKELSSKRRGVGDVLDSAPYLTGRPTEEMYDTSWFVKGFTWNPNQDEDVKGENWHPEGITTSFDAGYPNNIIPASKENSGGNTGVIIVSWNDQRNFTGRARDPSEGVRVSFVRKGTAELGVSGQAYSHALLVEPYTNSKGDPDFRPLKDVESGGIVWRKNWLYITDKALGIRVFDLEHIYQVGTGDTIGRGSKGGYSGGSYAYVIPQALMYTLSLAKDLEVHPNSISFDRNASSPSLLISEAVSAKTDIQTLARFPLDEKTDLLKANELGAVPATWVYGANVRNCEGIVYAERSYFLVTNEGTDVKSSILNWKAGSNAEEYDYVLPNDAQSVAYVPEQQELWFVGGMRGRRYVMALSSTLKNQTVIRPTDDPAKTQPAIPEESLDGVLEGNTGDKKEEEGGSKKLSGGAIAGIVIGALVGVTFLAGIGFFFFRQKQQQREAQQNAALNDSQMDPAFYKPELDPQSTGGSGGAMGMTTPQTPQQPFQPYQQYSEPHEAAAVVPAEKAAVVPIEKDAPVPVELESPGWETTAYSNSTRSPMGPEHIVSPLTDQGNEWRAEKPRNEWV</sequence>
<feature type="transmembrane region" description="Helical" evidence="2">
    <location>
        <begin position="468"/>
        <end position="491"/>
    </location>
</feature>
<keyword evidence="2" id="KW-1133">Transmembrane helix</keyword>
<proteinExistence type="predicted"/>
<keyword evidence="2" id="KW-0472">Membrane</keyword>
<name>A0A4S2N055_9PEZI</name>
<accession>A0A4S2N055</accession>
<evidence type="ECO:0000256" key="3">
    <source>
        <dbReference type="SAM" id="SignalP"/>
    </source>
</evidence>
<dbReference type="InParanoid" id="A0A4S2N055"/>
<gene>
    <name evidence="4" type="ORF">EX30DRAFT_221670</name>
</gene>
<evidence type="ECO:0000256" key="2">
    <source>
        <dbReference type="SAM" id="Phobius"/>
    </source>
</evidence>
<dbReference type="STRING" id="341454.A0A4S2N055"/>
<evidence type="ECO:0000313" key="4">
    <source>
        <dbReference type="EMBL" id="TGZ82306.1"/>
    </source>
</evidence>
<dbReference type="AlphaFoldDB" id="A0A4S2N055"/>
<dbReference type="EMBL" id="ML220116">
    <property type="protein sequence ID" value="TGZ82306.1"/>
    <property type="molecule type" value="Genomic_DNA"/>
</dbReference>